<evidence type="ECO:0000313" key="1">
    <source>
        <dbReference type="EMBL" id="KAL3397536.1"/>
    </source>
</evidence>
<sequence length="128" mass="14475">MSFNFIHSYVNMRGSFDRAALVNKLFSIFQASFLSSGGKVERGRSLCCQSYTLDFNRKLYRLYTVASSNSSSSSSRFFGGWLLNEALINSTTPAQLECSATRAAHHHLRFHSRLSKFLCETNCIIISR</sequence>
<accession>A0ABD2WWP3</accession>
<evidence type="ECO:0000313" key="2">
    <source>
        <dbReference type="Proteomes" id="UP001627154"/>
    </source>
</evidence>
<keyword evidence="2" id="KW-1185">Reference proteome</keyword>
<organism evidence="1 2">
    <name type="scientific">Trichogramma kaykai</name>
    <dbReference type="NCBI Taxonomy" id="54128"/>
    <lineage>
        <taxon>Eukaryota</taxon>
        <taxon>Metazoa</taxon>
        <taxon>Ecdysozoa</taxon>
        <taxon>Arthropoda</taxon>
        <taxon>Hexapoda</taxon>
        <taxon>Insecta</taxon>
        <taxon>Pterygota</taxon>
        <taxon>Neoptera</taxon>
        <taxon>Endopterygota</taxon>
        <taxon>Hymenoptera</taxon>
        <taxon>Apocrita</taxon>
        <taxon>Proctotrupomorpha</taxon>
        <taxon>Chalcidoidea</taxon>
        <taxon>Trichogrammatidae</taxon>
        <taxon>Trichogramma</taxon>
    </lineage>
</organism>
<proteinExistence type="predicted"/>
<dbReference type="Proteomes" id="UP001627154">
    <property type="component" value="Unassembled WGS sequence"/>
</dbReference>
<protein>
    <submittedName>
        <fullName evidence="1">Uncharacterized protein</fullName>
    </submittedName>
</protein>
<name>A0ABD2WWP3_9HYME</name>
<dbReference type="EMBL" id="JBJJXI010000062">
    <property type="protein sequence ID" value="KAL3397536.1"/>
    <property type="molecule type" value="Genomic_DNA"/>
</dbReference>
<comment type="caution">
    <text evidence="1">The sequence shown here is derived from an EMBL/GenBank/DDBJ whole genome shotgun (WGS) entry which is preliminary data.</text>
</comment>
<reference evidence="1 2" key="1">
    <citation type="journal article" date="2024" name="bioRxiv">
        <title>A reference genome for Trichogramma kaykai: A tiny desert-dwelling parasitoid wasp with competing sex-ratio distorters.</title>
        <authorList>
            <person name="Culotta J."/>
            <person name="Lindsey A.R."/>
        </authorList>
    </citation>
    <scope>NUCLEOTIDE SEQUENCE [LARGE SCALE GENOMIC DNA]</scope>
    <source>
        <strain evidence="1 2">KSX58</strain>
    </source>
</reference>
<gene>
    <name evidence="1" type="ORF">TKK_008639</name>
</gene>
<dbReference type="AlphaFoldDB" id="A0ABD2WWP3"/>